<protein>
    <submittedName>
        <fullName evidence="8">Phytoene desaturase</fullName>
    </submittedName>
</protein>
<evidence type="ECO:0000259" key="7">
    <source>
        <dbReference type="Pfam" id="PF01593"/>
    </source>
</evidence>
<sequence>MVDNQIIVIGAGVGGLAAAIRLAHAGARVSLYESASTPGGKMRCLPSAAGPVDAGPTVLTMRSVSDALFRDVDARMQDYVTLEAEPLLARHFWPDGSRLDLFSDHDASVDAVRAFAGARAAHEFTRFSDRARALFDAFEAPMMQSVAPTPWAMAKVVLRNPRLIASMAPGRTLAAQLARDFTDPRLRQLFGRYATYVGGSPYAAPALLALIWRAEAAGVWRVQGGMHALAEGLAKLAKSKDVALRYDASVTRIATTGGRVSGIELADGSRIAADTVVFNGDPRALSHGVLGTDTLGAVPPQATEPRSLSAEVWAFAATPDGADLAHHNVFFGRDPTTEFIPIARGDVPVDPTIYVCAQDRGSGRTPPQTERFEIIVNASAGSAEQEFPPCHQRTFQTLADRGLSFTPTPGPDALTTPQGFDRLFPASAGALYGRSPDATMAAFARPTARTAVPGLYLAGGGAHPGAGVPMATLSGQHAAATILSDRTSTSPSRRTDMPGGMSTGSATMVGTPSRSSGS</sequence>
<reference evidence="8" key="1">
    <citation type="submission" date="2020-12" db="EMBL/GenBank/DDBJ databases">
        <title>Bacterial taxonomy.</title>
        <authorList>
            <person name="Pan X."/>
        </authorList>
    </citation>
    <scope>NUCLEOTIDE SEQUENCE</scope>
    <source>
        <strain evidence="8">KCTC 52957</strain>
    </source>
</reference>
<keyword evidence="9" id="KW-1185">Reference proteome</keyword>
<comment type="similarity">
    <text evidence="2 5">Belongs to the carotenoid/retinoid oxidoreductase family.</text>
</comment>
<comment type="caution">
    <text evidence="8">The sequence shown here is derived from an EMBL/GenBank/DDBJ whole genome shotgun (WGS) entry which is preliminary data.</text>
</comment>
<dbReference type="GO" id="GO:0016627">
    <property type="term" value="F:oxidoreductase activity, acting on the CH-CH group of donors"/>
    <property type="evidence" value="ECO:0007669"/>
    <property type="project" value="UniProtKB-ARBA"/>
</dbReference>
<gene>
    <name evidence="8" type="primary">crtI</name>
    <name evidence="8" type="ORF">ILP92_01640</name>
</gene>
<dbReference type="PANTHER" id="PTHR43734">
    <property type="entry name" value="PHYTOENE DESATURASE"/>
    <property type="match status" value="1"/>
</dbReference>
<evidence type="ECO:0000256" key="3">
    <source>
        <dbReference type="ARBA" id="ARBA00022746"/>
    </source>
</evidence>
<evidence type="ECO:0000256" key="1">
    <source>
        <dbReference type="ARBA" id="ARBA00004829"/>
    </source>
</evidence>
<organism evidence="8 9">
    <name type="scientific">Palleronia pontilimi</name>
    <dbReference type="NCBI Taxonomy" id="1964209"/>
    <lineage>
        <taxon>Bacteria</taxon>
        <taxon>Pseudomonadati</taxon>
        <taxon>Pseudomonadota</taxon>
        <taxon>Alphaproteobacteria</taxon>
        <taxon>Rhodobacterales</taxon>
        <taxon>Roseobacteraceae</taxon>
        <taxon>Palleronia</taxon>
    </lineage>
</organism>
<dbReference type="Gene3D" id="3.50.50.60">
    <property type="entry name" value="FAD/NAD(P)-binding domain"/>
    <property type="match status" value="2"/>
</dbReference>
<dbReference type="EMBL" id="JAEKPD010000001">
    <property type="protein sequence ID" value="MBJ3761454.1"/>
    <property type="molecule type" value="Genomic_DNA"/>
</dbReference>
<dbReference type="PROSITE" id="PS00982">
    <property type="entry name" value="PHYTOENE_DH"/>
    <property type="match status" value="1"/>
</dbReference>
<dbReference type="NCBIfam" id="TIGR02734">
    <property type="entry name" value="crtI_fam"/>
    <property type="match status" value="1"/>
</dbReference>
<evidence type="ECO:0000313" key="9">
    <source>
        <dbReference type="Proteomes" id="UP000642488"/>
    </source>
</evidence>
<dbReference type="InterPro" id="IPR002937">
    <property type="entry name" value="Amino_oxidase"/>
</dbReference>
<feature type="region of interest" description="Disordered" evidence="6">
    <location>
        <begin position="483"/>
        <end position="518"/>
    </location>
</feature>
<proteinExistence type="inferred from homology"/>
<dbReference type="AlphaFoldDB" id="A0A934I6P5"/>
<evidence type="ECO:0000313" key="8">
    <source>
        <dbReference type="EMBL" id="MBJ3761454.1"/>
    </source>
</evidence>
<dbReference type="Pfam" id="PF01593">
    <property type="entry name" value="Amino_oxidase"/>
    <property type="match status" value="1"/>
</dbReference>
<dbReference type="InterPro" id="IPR014105">
    <property type="entry name" value="Carotenoid/retinoid_OxRdtase"/>
</dbReference>
<keyword evidence="3 5" id="KW-0125">Carotenoid biosynthesis</keyword>
<dbReference type="RefSeq" id="WP_198914617.1">
    <property type="nucleotide sequence ID" value="NZ_JAEKPD010000001.1"/>
</dbReference>
<keyword evidence="4 5" id="KW-0560">Oxidoreductase</keyword>
<dbReference type="Proteomes" id="UP000642488">
    <property type="component" value="Unassembled WGS sequence"/>
</dbReference>
<feature type="compositionally biased region" description="Polar residues" evidence="6">
    <location>
        <begin position="503"/>
        <end position="518"/>
    </location>
</feature>
<comment type="pathway">
    <text evidence="1 5">Carotenoid biosynthesis.</text>
</comment>
<feature type="domain" description="Amine oxidase" evidence="7">
    <location>
        <begin position="14"/>
        <end position="288"/>
    </location>
</feature>
<evidence type="ECO:0000256" key="6">
    <source>
        <dbReference type="SAM" id="MobiDB-lite"/>
    </source>
</evidence>
<accession>A0A934I6P5</accession>
<dbReference type="InterPro" id="IPR054841">
    <property type="entry name" value="carotdesatCrtD"/>
</dbReference>
<evidence type="ECO:0000256" key="2">
    <source>
        <dbReference type="ARBA" id="ARBA00006046"/>
    </source>
</evidence>
<dbReference type="NCBIfam" id="NF045637">
    <property type="entry name" value="carotdesatCrtDProt"/>
    <property type="match status" value="1"/>
</dbReference>
<dbReference type="SUPFAM" id="SSF51905">
    <property type="entry name" value="FAD/NAD(P)-binding domain"/>
    <property type="match status" value="1"/>
</dbReference>
<dbReference type="InterPro" id="IPR008150">
    <property type="entry name" value="Phytoene_DH_bac_CS"/>
</dbReference>
<dbReference type="PANTHER" id="PTHR43734:SF7">
    <property type="entry name" value="4,4'-DIAPONEUROSPORENE OXYGENASE"/>
    <property type="match status" value="1"/>
</dbReference>
<evidence type="ECO:0000256" key="4">
    <source>
        <dbReference type="ARBA" id="ARBA00023002"/>
    </source>
</evidence>
<name>A0A934I6P5_9RHOB</name>
<dbReference type="GO" id="GO:0016117">
    <property type="term" value="P:carotenoid biosynthetic process"/>
    <property type="evidence" value="ECO:0007669"/>
    <property type="project" value="UniProtKB-KW"/>
</dbReference>
<dbReference type="InterPro" id="IPR036188">
    <property type="entry name" value="FAD/NAD-bd_sf"/>
</dbReference>
<evidence type="ECO:0000256" key="5">
    <source>
        <dbReference type="RuleBase" id="RU362075"/>
    </source>
</evidence>